<dbReference type="Proteomes" id="UP000075346">
    <property type="component" value="Unassembled WGS sequence"/>
</dbReference>
<accession>A0A151KS76</accession>
<dbReference type="EMBL" id="LOBR01000123">
    <property type="protein sequence ID" value="KYN80453.1"/>
    <property type="molecule type" value="Genomic_DNA"/>
</dbReference>
<dbReference type="AlphaFoldDB" id="A0A151KS76"/>
<organism evidence="2 3">
    <name type="scientific">Vibrio cidicii</name>
    <dbReference type="NCBI Taxonomy" id="1763883"/>
    <lineage>
        <taxon>Bacteria</taxon>
        <taxon>Pseudomonadati</taxon>
        <taxon>Pseudomonadota</taxon>
        <taxon>Gammaproteobacteria</taxon>
        <taxon>Vibrionales</taxon>
        <taxon>Vibrionaceae</taxon>
        <taxon>Vibrio</taxon>
    </lineage>
</organism>
<feature type="signal peptide" evidence="1">
    <location>
        <begin position="1"/>
        <end position="25"/>
    </location>
</feature>
<evidence type="ECO:0000313" key="3">
    <source>
        <dbReference type="Proteomes" id="UP000075346"/>
    </source>
</evidence>
<gene>
    <name evidence="2" type="ORF">ATY37_07990</name>
</gene>
<evidence type="ECO:0000313" key="2">
    <source>
        <dbReference type="EMBL" id="KYN80453.1"/>
    </source>
</evidence>
<name>A0A151KS76_9VIBR</name>
<feature type="chain" id="PRO_5007583508" evidence="1">
    <location>
        <begin position="26"/>
        <end position="168"/>
    </location>
</feature>
<dbReference type="RefSeq" id="WP_061898243.1">
    <property type="nucleotide sequence ID" value="NZ_LOBR01000123.1"/>
</dbReference>
<evidence type="ECO:0000256" key="1">
    <source>
        <dbReference type="SAM" id="SignalP"/>
    </source>
</evidence>
<comment type="caution">
    <text evidence="2">The sequence shown here is derived from an EMBL/GenBank/DDBJ whole genome shotgun (WGS) entry which is preliminary data.</text>
</comment>
<protein>
    <submittedName>
        <fullName evidence="2">Cytolysin secretion protein</fullName>
    </submittedName>
</protein>
<keyword evidence="1" id="KW-0732">Signal</keyword>
<reference evidence="3" key="1">
    <citation type="submission" date="2015-12" db="EMBL/GenBank/DDBJ databases">
        <authorList>
            <person name="Shamseldin A."/>
            <person name="Moawad H."/>
            <person name="Abd El-Rahim W.M."/>
            <person name="Sadowsky M.J."/>
        </authorList>
    </citation>
    <scope>NUCLEOTIDE SEQUENCE [LARGE SCALE GENOMIC DNA]</scope>
    <source>
        <strain evidence="3">2538-88</strain>
    </source>
</reference>
<sequence>MRKNNNKIAGRILLLSSLFAAQAFADVQILGSESEISQAIAQSYRQPVTLYSGHLSQQDLLYVNAGSASEDELNLAQQHIANGDTVVLDLTTIAGEEAQFSLSQKLTGLGISAPVVVTGTYQGDSLVNAIVSDVTDENGNSLNNPAAELESITQSLQHALDRFGFGGN</sequence>
<proteinExistence type="predicted"/>